<dbReference type="AlphaFoldDB" id="A0A842JFA8"/>
<protein>
    <submittedName>
        <fullName evidence="2">Sodium:proline symporter</fullName>
    </submittedName>
</protein>
<proteinExistence type="inferred from homology"/>
<keyword evidence="3" id="KW-1185">Reference proteome</keyword>
<dbReference type="SUPFAM" id="SSF143120">
    <property type="entry name" value="YefM-like"/>
    <property type="match status" value="1"/>
</dbReference>
<accession>A0A842JFA8</accession>
<dbReference type="EMBL" id="JACMSE010000004">
    <property type="protein sequence ID" value="MBC2889171.1"/>
    <property type="molecule type" value="Genomic_DNA"/>
</dbReference>
<evidence type="ECO:0000313" key="2">
    <source>
        <dbReference type="EMBL" id="MBC2889171.1"/>
    </source>
</evidence>
<reference evidence="2 3" key="1">
    <citation type="submission" date="2020-08" db="EMBL/GenBank/DDBJ databases">
        <authorList>
            <person name="Liu C."/>
            <person name="Sun Q."/>
        </authorList>
    </citation>
    <scope>NUCLEOTIDE SEQUENCE [LARGE SCALE GENOMIC DNA]</scope>
    <source>
        <strain evidence="2 3">N22</strain>
    </source>
</reference>
<name>A0A842JFA8_9ACTN</name>
<sequence length="96" mass="11163">MPAIYPSTALKNQQREIKEIADSEIVYITENGRGKYAFMSEDVLQRKIDDAVEQALYEQRMAQALRQSREDFENGRYYSSREDLMAAVRDKRASHA</sequence>
<evidence type="ECO:0000256" key="1">
    <source>
        <dbReference type="ARBA" id="ARBA00009981"/>
    </source>
</evidence>
<dbReference type="InterPro" id="IPR036165">
    <property type="entry name" value="YefM-like_sf"/>
</dbReference>
<dbReference type="Proteomes" id="UP000587396">
    <property type="component" value="Unassembled WGS sequence"/>
</dbReference>
<dbReference type="RefSeq" id="WP_185905046.1">
    <property type="nucleotide sequence ID" value="NZ_JACMSE010000004.1"/>
</dbReference>
<comment type="caution">
    <text evidence="2">The sequence shown here is derived from an EMBL/GenBank/DDBJ whole genome shotgun (WGS) entry which is preliminary data.</text>
</comment>
<organism evidence="2 3">
    <name type="scientific">Gordonibacter massiliensis</name>
    <name type="common">ex Traore et al. 2017</name>
    <dbReference type="NCBI Taxonomy" id="1841863"/>
    <lineage>
        <taxon>Bacteria</taxon>
        <taxon>Bacillati</taxon>
        <taxon>Actinomycetota</taxon>
        <taxon>Coriobacteriia</taxon>
        <taxon>Eggerthellales</taxon>
        <taxon>Eggerthellaceae</taxon>
        <taxon>Gordonibacter</taxon>
    </lineage>
</organism>
<comment type="similarity">
    <text evidence="1">Belongs to the phD/YefM antitoxin family.</text>
</comment>
<evidence type="ECO:0000313" key="3">
    <source>
        <dbReference type="Proteomes" id="UP000587396"/>
    </source>
</evidence>
<gene>
    <name evidence="2" type="ORF">H7313_07400</name>
</gene>